<dbReference type="PANTHER" id="PTHR10381:SF70">
    <property type="entry name" value="ATP-DEPENDENT CLP PROTEASE PROTEOLYTIC SUBUNIT"/>
    <property type="match status" value="1"/>
</dbReference>
<comment type="caution">
    <text evidence="8">The sequence shown here is derived from an EMBL/GenBank/DDBJ whole genome shotgun (WGS) entry which is preliminary data.</text>
</comment>
<dbReference type="PRINTS" id="PR00127">
    <property type="entry name" value="CLPPROTEASEP"/>
</dbReference>
<evidence type="ECO:0000313" key="9">
    <source>
        <dbReference type="Proteomes" id="UP000264719"/>
    </source>
</evidence>
<evidence type="ECO:0000256" key="1">
    <source>
        <dbReference type="ARBA" id="ARBA00007039"/>
    </source>
</evidence>
<keyword evidence="5" id="KW-0720">Serine protease</keyword>
<dbReference type="AlphaFoldDB" id="A0A348W760"/>
<evidence type="ECO:0000256" key="5">
    <source>
        <dbReference type="ARBA" id="ARBA00022825"/>
    </source>
</evidence>
<dbReference type="Gene3D" id="3.90.226.10">
    <property type="entry name" value="2-enoyl-CoA Hydratase, Chain A, domain 1"/>
    <property type="match status" value="1"/>
</dbReference>
<evidence type="ECO:0000256" key="2">
    <source>
        <dbReference type="ARBA" id="ARBA00022490"/>
    </source>
</evidence>
<feature type="region of interest" description="Disordered" evidence="7">
    <location>
        <begin position="242"/>
        <end position="261"/>
    </location>
</feature>
<dbReference type="EMBL" id="DMVW01000012">
    <property type="protein sequence ID" value="HAR50372.1"/>
    <property type="molecule type" value="Genomic_DNA"/>
</dbReference>
<protein>
    <recommendedName>
        <fullName evidence="6">ATP-dependent Clp protease proteolytic subunit</fullName>
    </recommendedName>
</protein>
<dbReference type="GO" id="GO:0004252">
    <property type="term" value="F:serine-type endopeptidase activity"/>
    <property type="evidence" value="ECO:0007669"/>
    <property type="project" value="InterPro"/>
</dbReference>
<accession>A0A348W760</accession>
<dbReference type="NCBIfam" id="NF045542">
    <property type="entry name" value="Clp_rel_HeadMat"/>
    <property type="match status" value="1"/>
</dbReference>
<name>A0A348W760_9RHOB</name>
<comment type="similarity">
    <text evidence="1 6">Belongs to the peptidase S14 family.</text>
</comment>
<dbReference type="InterPro" id="IPR029045">
    <property type="entry name" value="ClpP/crotonase-like_dom_sf"/>
</dbReference>
<dbReference type="InterPro" id="IPR023562">
    <property type="entry name" value="ClpP/TepA"/>
</dbReference>
<sequence length="280" mass="29421">MTKRNLPKVEIGARPGVRSDISPKALQRWSPDVKAASQEDVASISILDPIGADLWGDGVTAKRIAAALRSIGPKPVTVNVNSPGGDYFEGLAIYNLLREHSEKVTVNILGIAASAASVIAMAGDEVRIARAGFLMIHNTWVVAAGDRHAMREVASWLEPFDETAVDIYAARTGIDEGALAEMLDRETWIGGQSAVDQGFADALLAADAIEIDGDAAASASMRAERKLDLLCARAGLSNSSARDLKRDLKGGKPGAAQNGMPGAAELTQGVEELLAKVKAL</sequence>
<dbReference type="SUPFAM" id="SSF52096">
    <property type="entry name" value="ClpP/crotonase"/>
    <property type="match status" value="1"/>
</dbReference>
<dbReference type="Pfam" id="PF00574">
    <property type="entry name" value="CLP_protease"/>
    <property type="match status" value="1"/>
</dbReference>
<dbReference type="PANTHER" id="PTHR10381">
    <property type="entry name" value="ATP-DEPENDENT CLP PROTEASE PROTEOLYTIC SUBUNIT"/>
    <property type="match status" value="1"/>
</dbReference>
<proteinExistence type="inferred from homology"/>
<organism evidence="8 9">
    <name type="scientific">Roseovarius nubinhibens</name>
    <dbReference type="NCBI Taxonomy" id="314263"/>
    <lineage>
        <taxon>Bacteria</taxon>
        <taxon>Pseudomonadati</taxon>
        <taxon>Pseudomonadota</taxon>
        <taxon>Alphaproteobacteria</taxon>
        <taxon>Rhodobacterales</taxon>
        <taxon>Roseobacteraceae</taxon>
        <taxon>Roseovarius</taxon>
    </lineage>
</organism>
<keyword evidence="3" id="KW-0645">Protease</keyword>
<evidence type="ECO:0000256" key="7">
    <source>
        <dbReference type="SAM" id="MobiDB-lite"/>
    </source>
</evidence>
<dbReference type="InterPro" id="IPR001907">
    <property type="entry name" value="ClpP"/>
</dbReference>
<evidence type="ECO:0000256" key="3">
    <source>
        <dbReference type="ARBA" id="ARBA00022670"/>
    </source>
</evidence>
<keyword evidence="4" id="KW-0378">Hydrolase</keyword>
<dbReference type="RefSeq" id="WP_339853379.1">
    <property type="nucleotide sequence ID" value="NZ_CAXAXR010000005.1"/>
</dbReference>
<dbReference type="GO" id="GO:0009368">
    <property type="term" value="C:endopeptidase Clp complex"/>
    <property type="evidence" value="ECO:0007669"/>
    <property type="project" value="TreeGrafter"/>
</dbReference>
<dbReference type="CDD" id="cd07016">
    <property type="entry name" value="S14_ClpP_1"/>
    <property type="match status" value="1"/>
</dbReference>
<reference evidence="8 9" key="1">
    <citation type="journal article" date="2018" name="Nat. Biotechnol.">
        <title>A standardized bacterial taxonomy based on genome phylogeny substantially revises the tree of life.</title>
        <authorList>
            <person name="Parks D.H."/>
            <person name="Chuvochina M."/>
            <person name="Waite D.W."/>
            <person name="Rinke C."/>
            <person name="Skarshewski A."/>
            <person name="Chaumeil P.A."/>
            <person name="Hugenholtz P."/>
        </authorList>
    </citation>
    <scope>NUCLEOTIDE SEQUENCE [LARGE SCALE GENOMIC DNA]</scope>
    <source>
        <strain evidence="8">UBA9169</strain>
    </source>
</reference>
<dbReference type="GO" id="GO:0004176">
    <property type="term" value="F:ATP-dependent peptidase activity"/>
    <property type="evidence" value="ECO:0007669"/>
    <property type="project" value="InterPro"/>
</dbReference>
<dbReference type="GO" id="GO:0051117">
    <property type="term" value="F:ATPase binding"/>
    <property type="evidence" value="ECO:0007669"/>
    <property type="project" value="TreeGrafter"/>
</dbReference>
<evidence type="ECO:0000256" key="4">
    <source>
        <dbReference type="ARBA" id="ARBA00022801"/>
    </source>
</evidence>
<dbReference type="Proteomes" id="UP000264719">
    <property type="component" value="Unassembled WGS sequence"/>
</dbReference>
<dbReference type="GO" id="GO:0006515">
    <property type="term" value="P:protein quality control for misfolded or incompletely synthesized proteins"/>
    <property type="evidence" value="ECO:0007669"/>
    <property type="project" value="TreeGrafter"/>
</dbReference>
<evidence type="ECO:0000313" key="8">
    <source>
        <dbReference type="EMBL" id="HAR50372.1"/>
    </source>
</evidence>
<gene>
    <name evidence="8" type="ORF">DCS45_00665</name>
</gene>
<evidence type="ECO:0000256" key="6">
    <source>
        <dbReference type="RuleBase" id="RU003567"/>
    </source>
</evidence>
<keyword evidence="2" id="KW-0963">Cytoplasm</keyword>